<name>A0A9K3NUI7_HELAN</name>
<protein>
    <submittedName>
        <fullName evidence="2">Uncharacterized protein</fullName>
    </submittedName>
</protein>
<evidence type="ECO:0000313" key="3">
    <source>
        <dbReference type="Proteomes" id="UP000215914"/>
    </source>
</evidence>
<reference evidence="2" key="1">
    <citation type="journal article" date="2017" name="Nature">
        <title>The sunflower genome provides insights into oil metabolism, flowering and Asterid evolution.</title>
        <authorList>
            <person name="Badouin H."/>
            <person name="Gouzy J."/>
            <person name="Grassa C.J."/>
            <person name="Murat F."/>
            <person name="Staton S.E."/>
            <person name="Cottret L."/>
            <person name="Lelandais-Briere C."/>
            <person name="Owens G.L."/>
            <person name="Carrere S."/>
            <person name="Mayjonade B."/>
            <person name="Legrand L."/>
            <person name="Gill N."/>
            <person name="Kane N.C."/>
            <person name="Bowers J.E."/>
            <person name="Hubner S."/>
            <person name="Bellec A."/>
            <person name="Berard A."/>
            <person name="Berges H."/>
            <person name="Blanchet N."/>
            <person name="Boniface M.C."/>
            <person name="Brunel D."/>
            <person name="Catrice O."/>
            <person name="Chaidir N."/>
            <person name="Claudel C."/>
            <person name="Donnadieu C."/>
            <person name="Faraut T."/>
            <person name="Fievet G."/>
            <person name="Helmstetter N."/>
            <person name="King M."/>
            <person name="Knapp S.J."/>
            <person name="Lai Z."/>
            <person name="Le Paslier M.C."/>
            <person name="Lippi Y."/>
            <person name="Lorenzon L."/>
            <person name="Mandel J.R."/>
            <person name="Marage G."/>
            <person name="Marchand G."/>
            <person name="Marquand E."/>
            <person name="Bret-Mestries E."/>
            <person name="Morien E."/>
            <person name="Nambeesan S."/>
            <person name="Nguyen T."/>
            <person name="Pegot-Espagnet P."/>
            <person name="Pouilly N."/>
            <person name="Raftis F."/>
            <person name="Sallet E."/>
            <person name="Schiex T."/>
            <person name="Thomas J."/>
            <person name="Vandecasteele C."/>
            <person name="Vares D."/>
            <person name="Vear F."/>
            <person name="Vautrin S."/>
            <person name="Crespi M."/>
            <person name="Mangin B."/>
            <person name="Burke J.M."/>
            <person name="Salse J."/>
            <person name="Munos S."/>
            <person name="Vincourt P."/>
            <person name="Rieseberg L.H."/>
            <person name="Langlade N.B."/>
        </authorList>
    </citation>
    <scope>NUCLEOTIDE SEQUENCE</scope>
    <source>
        <tissue evidence="2">Leaves</tissue>
    </source>
</reference>
<evidence type="ECO:0000313" key="2">
    <source>
        <dbReference type="EMBL" id="KAF5813802.1"/>
    </source>
</evidence>
<dbReference type="AlphaFoldDB" id="A0A9K3NUI7"/>
<dbReference type="Gramene" id="mRNA:HanXRQr2_Chr03g0102991">
    <property type="protein sequence ID" value="mRNA:HanXRQr2_Chr03g0102991"/>
    <property type="gene ID" value="HanXRQr2_Chr03g0102991"/>
</dbReference>
<feature type="region of interest" description="Disordered" evidence="1">
    <location>
        <begin position="1"/>
        <end position="64"/>
    </location>
</feature>
<dbReference type="Proteomes" id="UP000215914">
    <property type="component" value="Unassembled WGS sequence"/>
</dbReference>
<keyword evidence="3" id="KW-1185">Reference proteome</keyword>
<comment type="caution">
    <text evidence="2">The sequence shown here is derived from an EMBL/GenBank/DDBJ whole genome shotgun (WGS) entry which is preliminary data.</text>
</comment>
<proteinExistence type="predicted"/>
<gene>
    <name evidence="2" type="ORF">HanXRQr2_Chr03g0102991</name>
</gene>
<sequence length="64" mass="6729">MGRKKEYNTLSRPAIDEKSKGFPGNPAPGIDGMAGAVPDGVSAELDSRGGVGNTKRDRVWCGPR</sequence>
<evidence type="ECO:0000256" key="1">
    <source>
        <dbReference type="SAM" id="MobiDB-lite"/>
    </source>
</evidence>
<reference evidence="2" key="2">
    <citation type="submission" date="2020-06" db="EMBL/GenBank/DDBJ databases">
        <title>Helianthus annuus Genome sequencing and assembly Release 2.</title>
        <authorList>
            <person name="Gouzy J."/>
            <person name="Langlade N."/>
            <person name="Munos S."/>
        </authorList>
    </citation>
    <scope>NUCLEOTIDE SEQUENCE</scope>
    <source>
        <tissue evidence="2">Leaves</tissue>
    </source>
</reference>
<dbReference type="EMBL" id="MNCJ02000318">
    <property type="protein sequence ID" value="KAF5813802.1"/>
    <property type="molecule type" value="Genomic_DNA"/>
</dbReference>
<accession>A0A9K3NUI7</accession>
<feature type="compositionally biased region" description="Basic and acidic residues" evidence="1">
    <location>
        <begin position="54"/>
        <end position="64"/>
    </location>
</feature>
<organism evidence="2 3">
    <name type="scientific">Helianthus annuus</name>
    <name type="common">Common sunflower</name>
    <dbReference type="NCBI Taxonomy" id="4232"/>
    <lineage>
        <taxon>Eukaryota</taxon>
        <taxon>Viridiplantae</taxon>
        <taxon>Streptophyta</taxon>
        <taxon>Embryophyta</taxon>
        <taxon>Tracheophyta</taxon>
        <taxon>Spermatophyta</taxon>
        <taxon>Magnoliopsida</taxon>
        <taxon>eudicotyledons</taxon>
        <taxon>Gunneridae</taxon>
        <taxon>Pentapetalae</taxon>
        <taxon>asterids</taxon>
        <taxon>campanulids</taxon>
        <taxon>Asterales</taxon>
        <taxon>Asteraceae</taxon>
        <taxon>Asteroideae</taxon>
        <taxon>Heliantheae alliance</taxon>
        <taxon>Heliantheae</taxon>
        <taxon>Helianthus</taxon>
    </lineage>
</organism>